<dbReference type="AlphaFoldDB" id="A0A9W6USF6"/>
<proteinExistence type="predicted"/>
<dbReference type="Proteomes" id="UP001165143">
    <property type="component" value="Unassembled WGS sequence"/>
</dbReference>
<comment type="caution">
    <text evidence="1">The sequence shown here is derived from an EMBL/GenBank/DDBJ whole genome shotgun (WGS) entry which is preliminary data.</text>
</comment>
<sequence>MSRRQPADCSSTPTSPAAFCDPALFTPRRGISFKVLLPARLLPGARNLPPVKADRSLRAGGI</sequence>
<dbReference type="RefSeq" id="WP_033255540.1">
    <property type="nucleotide sequence ID" value="NZ_BSRX01000054.1"/>
</dbReference>
<accession>A0A9W6USF6</accession>
<protein>
    <submittedName>
        <fullName evidence="1">Uncharacterized protein</fullName>
    </submittedName>
</protein>
<dbReference type="EMBL" id="BSRX01000054">
    <property type="protein sequence ID" value="GLW58543.1"/>
    <property type="molecule type" value="Genomic_DNA"/>
</dbReference>
<evidence type="ECO:0000313" key="1">
    <source>
        <dbReference type="EMBL" id="GLW58543.1"/>
    </source>
</evidence>
<organism evidence="1 2">
    <name type="scientific">Kitasatospora phosalacinea</name>
    <dbReference type="NCBI Taxonomy" id="2065"/>
    <lineage>
        <taxon>Bacteria</taxon>
        <taxon>Bacillati</taxon>
        <taxon>Actinomycetota</taxon>
        <taxon>Actinomycetes</taxon>
        <taxon>Kitasatosporales</taxon>
        <taxon>Streptomycetaceae</taxon>
        <taxon>Kitasatospora</taxon>
    </lineage>
</organism>
<name>A0A9W6USF6_9ACTN</name>
<evidence type="ECO:0000313" key="2">
    <source>
        <dbReference type="Proteomes" id="UP001165143"/>
    </source>
</evidence>
<gene>
    <name evidence="1" type="ORF">Kpho01_65540</name>
</gene>
<reference evidence="1" key="1">
    <citation type="submission" date="2023-02" db="EMBL/GenBank/DDBJ databases">
        <title>Kitasatospora phosalacinea NBRC 14362.</title>
        <authorList>
            <person name="Ichikawa N."/>
            <person name="Sato H."/>
            <person name="Tonouchi N."/>
        </authorList>
    </citation>
    <scope>NUCLEOTIDE SEQUENCE</scope>
    <source>
        <strain evidence="1">NBRC 14362</strain>
    </source>
</reference>